<reference evidence="3 4" key="1">
    <citation type="submission" date="2021-02" db="EMBL/GenBank/DDBJ databases">
        <title>De Novo genome assembly of isolated myxobacteria.</title>
        <authorList>
            <person name="Stevens D.C."/>
        </authorList>
    </citation>
    <scope>NUCLEOTIDE SEQUENCE [LARGE SCALE GENOMIC DNA]</scope>
    <source>
        <strain evidence="4">SCPEA02</strain>
    </source>
</reference>
<gene>
    <name evidence="3" type="ORF">JY651_18995</name>
</gene>
<evidence type="ECO:0000313" key="3">
    <source>
        <dbReference type="EMBL" id="QSQ26871.1"/>
    </source>
</evidence>
<feature type="signal peptide" evidence="2">
    <location>
        <begin position="1"/>
        <end position="17"/>
    </location>
</feature>
<proteinExistence type="predicted"/>
<evidence type="ECO:0000256" key="1">
    <source>
        <dbReference type="SAM" id="MobiDB-lite"/>
    </source>
</evidence>
<dbReference type="Proteomes" id="UP000662747">
    <property type="component" value="Chromosome"/>
</dbReference>
<evidence type="ECO:0000256" key="2">
    <source>
        <dbReference type="SAM" id="SignalP"/>
    </source>
</evidence>
<feature type="compositionally biased region" description="Low complexity" evidence="1">
    <location>
        <begin position="55"/>
        <end position="83"/>
    </location>
</feature>
<dbReference type="NCBIfam" id="TIGR04565">
    <property type="entry name" value="OMP_myx_plus"/>
    <property type="match status" value="1"/>
</dbReference>
<evidence type="ECO:0000313" key="4">
    <source>
        <dbReference type="Proteomes" id="UP000662747"/>
    </source>
</evidence>
<dbReference type="EMBL" id="CP071090">
    <property type="protein sequence ID" value="QSQ26871.1"/>
    <property type="molecule type" value="Genomic_DNA"/>
</dbReference>
<accession>A0ABX7P8W6</accession>
<feature type="compositionally biased region" description="Pro residues" evidence="1">
    <location>
        <begin position="34"/>
        <end position="48"/>
    </location>
</feature>
<name>A0ABX7P8W6_9BACT</name>
<feature type="region of interest" description="Disordered" evidence="1">
    <location>
        <begin position="21"/>
        <end position="112"/>
    </location>
</feature>
<keyword evidence="4" id="KW-1185">Reference proteome</keyword>
<feature type="chain" id="PRO_5046523446" evidence="2">
    <location>
        <begin position="18"/>
        <end position="395"/>
    </location>
</feature>
<dbReference type="RefSeq" id="WP_206728413.1">
    <property type="nucleotide sequence ID" value="NZ_CP071090.1"/>
</dbReference>
<organism evidence="3 4">
    <name type="scientific">Pyxidicoccus parkwayensis</name>
    <dbReference type="NCBI Taxonomy" id="2813578"/>
    <lineage>
        <taxon>Bacteria</taxon>
        <taxon>Pseudomonadati</taxon>
        <taxon>Myxococcota</taxon>
        <taxon>Myxococcia</taxon>
        <taxon>Myxococcales</taxon>
        <taxon>Cystobacterineae</taxon>
        <taxon>Myxococcaceae</taxon>
        <taxon>Pyxidicoccus</taxon>
    </lineage>
</organism>
<sequence>MRLFHSLALLVAAPALALAQAEQPVPAPGAETSVPPPPVQAQPKPEAPSTPASRPEPIAPQEAPEPGIAVEPPAPAPQDEAPVLAQPETPKPETPEDAPVLASEGPRTTEARQQRLVHGAPLYNPNVNVHIVQKKRFADEGHHELVLFPATVQVNGKYTNHAGSALQYVYHLHENFAFQVMGQYNWYSNESSFNLELIDKVREQAQAASSLLLVWGAQAGVEVTPLYGKFAFLNDSLAQFSVVLSGGAGVGSTRHLIRPEVANEVDGQTYSVPARFGDTGNKFLGSVGGGFRLQFGENYALRMEVRDLIYTARVDKVDGCNLADFEALEAARAGNQDFSTLQLSGSCKFEKFDGVDPKTKKNYREDIILGRDLVAEPSSDVLNNISFYAGFSILF</sequence>
<keyword evidence="2" id="KW-0732">Signal</keyword>
<dbReference type="InterPro" id="IPR030820">
    <property type="entry name" value="OMP_myx_plus_Proteobacteria"/>
</dbReference>
<protein>
    <submittedName>
        <fullName evidence="3">Outer membrane beta-barrel domain-containing protein</fullName>
    </submittedName>
</protein>